<evidence type="ECO:0000256" key="5">
    <source>
        <dbReference type="ARBA" id="ARBA00045658"/>
    </source>
</evidence>
<dbReference type="Proteomes" id="UP001597327">
    <property type="component" value="Unassembled WGS sequence"/>
</dbReference>
<reference evidence="10" key="1">
    <citation type="journal article" date="2019" name="Int. J. Syst. Evol. Microbiol.">
        <title>The Global Catalogue of Microorganisms (GCM) 10K type strain sequencing project: providing services to taxonomists for standard genome sequencing and annotation.</title>
        <authorList>
            <consortium name="The Broad Institute Genomics Platform"/>
            <consortium name="The Broad Institute Genome Sequencing Center for Infectious Disease"/>
            <person name="Wu L."/>
            <person name="Ma J."/>
        </authorList>
    </citation>
    <scope>NUCLEOTIDE SEQUENCE [LARGE SCALE GENOMIC DNA]</scope>
    <source>
        <strain evidence="10">JCM 3369</strain>
    </source>
</reference>
<evidence type="ECO:0000256" key="6">
    <source>
        <dbReference type="ARBA" id="ARBA00049117"/>
    </source>
</evidence>
<comment type="function">
    <text evidence="5">Zinc chaperone that directly transfers zinc cofactor to target proteins, thereby activating them. Zinc is transferred from the CXCC motif in the GTPase domain to the zinc binding site in target proteins in a process requiring GTP hydrolysis.</text>
</comment>
<dbReference type="SUPFAM" id="SSF90002">
    <property type="entry name" value="Hypothetical protein YjiA, C-terminal domain"/>
    <property type="match status" value="1"/>
</dbReference>
<sequence>MSQAPEAAQDQIPVTVLTGYLGSGKTTLLNRILTENHGQKYAVIVNEFGEVGIDNDLLVESDEEIFEMNNGCICCTVRGDLIRTVQNLMKRRKAFDAIIVETTGVADPAPVAQTFFMDDDVRAAAKLDAVVAVVDARHVLQRLEDTEEAEDQIAFADVILLNKTDLVSAEELATVEARIRAINPYAVRHKTERCAIDLKNVLDRGAFDLDRILSLDPHFLEHGHHEHECGPDCDHDHGHHHHHHGHDHDHDHGHHHHDHDHECGPDCDHDHGHDHHHHADPHSVRSVSLRQGDLDPNMFFPWINQVTQIQGPNILRLKGILAFKGDPQRYVIQGVHMIVEGNHQRDWKADEPRESRLVFIGRDLDFDALRDSFNACVAE</sequence>
<protein>
    <submittedName>
        <fullName evidence="9">CobW family GTP-binding protein</fullName>
    </submittedName>
</protein>
<feature type="domain" description="CobW C-terminal" evidence="8">
    <location>
        <begin position="284"/>
        <end position="377"/>
    </location>
</feature>
<keyword evidence="1" id="KW-0547">Nucleotide-binding</keyword>
<dbReference type="CDD" id="cd03112">
    <property type="entry name" value="CobW-like"/>
    <property type="match status" value="1"/>
</dbReference>
<proteinExistence type="inferred from homology"/>
<dbReference type="PANTHER" id="PTHR13748:SF59">
    <property type="entry name" value="COBW C-TERMINAL DOMAIN-CONTAINING PROTEIN"/>
    <property type="match status" value="1"/>
</dbReference>
<evidence type="ECO:0000313" key="10">
    <source>
        <dbReference type="Proteomes" id="UP001597327"/>
    </source>
</evidence>
<comment type="similarity">
    <text evidence="4">Belongs to the SIMIBI class G3E GTPase family. ZNG1 subfamily.</text>
</comment>
<dbReference type="InterPro" id="IPR051316">
    <property type="entry name" value="Zinc-reg_GTPase_activator"/>
</dbReference>
<dbReference type="Pfam" id="PF07683">
    <property type="entry name" value="CobW_C"/>
    <property type="match status" value="1"/>
</dbReference>
<dbReference type="InterPro" id="IPR036627">
    <property type="entry name" value="CobW-likC_sf"/>
</dbReference>
<keyword evidence="2" id="KW-0378">Hydrolase</keyword>
<evidence type="ECO:0000256" key="3">
    <source>
        <dbReference type="ARBA" id="ARBA00023186"/>
    </source>
</evidence>
<evidence type="ECO:0000259" key="8">
    <source>
        <dbReference type="SMART" id="SM00833"/>
    </source>
</evidence>
<keyword evidence="10" id="KW-1185">Reference proteome</keyword>
<dbReference type="SMART" id="SM00833">
    <property type="entry name" value="CobW_C"/>
    <property type="match status" value="1"/>
</dbReference>
<organism evidence="9 10">
    <name type="scientific">Roseibium aestuarii</name>
    <dbReference type="NCBI Taxonomy" id="2600299"/>
    <lineage>
        <taxon>Bacteria</taxon>
        <taxon>Pseudomonadati</taxon>
        <taxon>Pseudomonadota</taxon>
        <taxon>Alphaproteobacteria</taxon>
        <taxon>Hyphomicrobiales</taxon>
        <taxon>Stappiaceae</taxon>
        <taxon>Roseibium</taxon>
    </lineage>
</organism>
<evidence type="ECO:0000313" key="9">
    <source>
        <dbReference type="EMBL" id="MFD1697011.1"/>
    </source>
</evidence>
<evidence type="ECO:0000256" key="1">
    <source>
        <dbReference type="ARBA" id="ARBA00022741"/>
    </source>
</evidence>
<accession>A0ABW4K1X9</accession>
<dbReference type="Gene3D" id="3.30.1220.10">
    <property type="entry name" value="CobW-like, C-terminal domain"/>
    <property type="match status" value="1"/>
</dbReference>
<dbReference type="Gene3D" id="3.40.50.300">
    <property type="entry name" value="P-loop containing nucleotide triphosphate hydrolases"/>
    <property type="match status" value="1"/>
</dbReference>
<dbReference type="SUPFAM" id="SSF52540">
    <property type="entry name" value="P-loop containing nucleoside triphosphate hydrolases"/>
    <property type="match status" value="1"/>
</dbReference>
<dbReference type="InterPro" id="IPR027417">
    <property type="entry name" value="P-loop_NTPase"/>
</dbReference>
<keyword evidence="3" id="KW-0143">Chaperone</keyword>
<dbReference type="PANTHER" id="PTHR13748">
    <property type="entry name" value="COBW-RELATED"/>
    <property type="match status" value="1"/>
</dbReference>
<dbReference type="Pfam" id="PF02492">
    <property type="entry name" value="cobW"/>
    <property type="match status" value="1"/>
</dbReference>
<comment type="caution">
    <text evidence="9">The sequence shown here is derived from an EMBL/GenBank/DDBJ whole genome shotgun (WGS) entry which is preliminary data.</text>
</comment>
<evidence type="ECO:0000256" key="2">
    <source>
        <dbReference type="ARBA" id="ARBA00022801"/>
    </source>
</evidence>
<evidence type="ECO:0000256" key="7">
    <source>
        <dbReference type="SAM" id="MobiDB-lite"/>
    </source>
</evidence>
<dbReference type="InterPro" id="IPR003495">
    <property type="entry name" value="CobW/HypB/UreG_nucleotide-bd"/>
</dbReference>
<dbReference type="RefSeq" id="WP_149894185.1">
    <property type="nucleotide sequence ID" value="NZ_JBHUFA010000013.1"/>
</dbReference>
<dbReference type="InterPro" id="IPR011629">
    <property type="entry name" value="CobW-like_C"/>
</dbReference>
<gene>
    <name evidence="9" type="ORF">ACFSC7_15945</name>
</gene>
<comment type="catalytic activity">
    <reaction evidence="6">
        <text>GTP + H2O = GDP + phosphate + H(+)</text>
        <dbReference type="Rhea" id="RHEA:19669"/>
        <dbReference type="ChEBI" id="CHEBI:15377"/>
        <dbReference type="ChEBI" id="CHEBI:15378"/>
        <dbReference type="ChEBI" id="CHEBI:37565"/>
        <dbReference type="ChEBI" id="CHEBI:43474"/>
        <dbReference type="ChEBI" id="CHEBI:58189"/>
    </reaction>
    <physiologicalReaction direction="left-to-right" evidence="6">
        <dbReference type="Rhea" id="RHEA:19670"/>
    </physiologicalReaction>
</comment>
<dbReference type="EMBL" id="JBHUFA010000013">
    <property type="protein sequence ID" value="MFD1697011.1"/>
    <property type="molecule type" value="Genomic_DNA"/>
</dbReference>
<evidence type="ECO:0000256" key="4">
    <source>
        <dbReference type="ARBA" id="ARBA00034320"/>
    </source>
</evidence>
<name>A0ABW4K1X9_9HYPH</name>
<feature type="region of interest" description="Disordered" evidence="7">
    <location>
        <begin position="237"/>
        <end position="262"/>
    </location>
</feature>